<evidence type="ECO:0000256" key="4">
    <source>
        <dbReference type="ARBA" id="ARBA00022801"/>
    </source>
</evidence>
<sequence>MKCVKPLNLFDELLKRKVTERGRLLGLDVGDKYIGLAISDPKNEKASPLSVLLRKKHNIGKMADRFQTLISEHNLEGFIVGYPFNKNRTTTDGAQVKLFIDELCNTGKLKGLKYTYWDEGFTSKIVELLLKNLNLPQVMSKTINDKFAAAGILQGYLDKANKKMKLEGTMERDYDCRPGLLKTLPAANPPLTIVVQPHTGPPLIPCHRSFNLVQACHSSRVAASHMLSLVLSLLVVTAFCFLDRFLYFHEGHFGCCFVSPLASLKEVDPPSALDDARRLLHFQIL</sequence>
<keyword evidence="2" id="KW-0690">Ribosome biogenesis</keyword>
<gene>
    <name evidence="6" type="ORF">LWI28_006454</name>
</gene>
<dbReference type="SMART" id="SM00732">
    <property type="entry name" value="YqgFc"/>
    <property type="match status" value="1"/>
</dbReference>
<dbReference type="GO" id="GO:0016787">
    <property type="term" value="F:hydrolase activity"/>
    <property type="evidence" value="ECO:0007669"/>
    <property type="project" value="UniProtKB-KW"/>
</dbReference>
<name>A0AAD5NUZ6_ACENE</name>
<dbReference type="CDD" id="cd16964">
    <property type="entry name" value="YqgF"/>
    <property type="match status" value="1"/>
</dbReference>
<dbReference type="InterPro" id="IPR037027">
    <property type="entry name" value="YqgF/RNaseH-like_dom_sf"/>
</dbReference>
<evidence type="ECO:0000259" key="5">
    <source>
        <dbReference type="SMART" id="SM00732"/>
    </source>
</evidence>
<dbReference type="GO" id="GO:0004518">
    <property type="term" value="F:nuclease activity"/>
    <property type="evidence" value="ECO:0007669"/>
    <property type="project" value="UniProtKB-KW"/>
</dbReference>
<evidence type="ECO:0000256" key="3">
    <source>
        <dbReference type="ARBA" id="ARBA00022722"/>
    </source>
</evidence>
<dbReference type="InterPro" id="IPR012337">
    <property type="entry name" value="RNaseH-like_sf"/>
</dbReference>
<dbReference type="GO" id="GO:0000967">
    <property type="term" value="P:rRNA 5'-end processing"/>
    <property type="evidence" value="ECO:0007669"/>
    <property type="project" value="TreeGrafter"/>
</dbReference>
<evidence type="ECO:0000313" key="6">
    <source>
        <dbReference type="EMBL" id="KAI9185356.1"/>
    </source>
</evidence>
<comment type="caution">
    <text evidence="6">The sequence shown here is derived from an EMBL/GenBank/DDBJ whole genome shotgun (WGS) entry which is preliminary data.</text>
</comment>
<keyword evidence="3" id="KW-0540">Nuclease</keyword>
<evidence type="ECO:0000313" key="7">
    <source>
        <dbReference type="Proteomes" id="UP001064489"/>
    </source>
</evidence>
<proteinExistence type="inferred from homology"/>
<dbReference type="InterPro" id="IPR006641">
    <property type="entry name" value="YqgF/RNaseH-like_dom"/>
</dbReference>
<dbReference type="SUPFAM" id="SSF53098">
    <property type="entry name" value="Ribonuclease H-like"/>
    <property type="match status" value="1"/>
</dbReference>
<dbReference type="Gene3D" id="3.30.420.140">
    <property type="entry name" value="YqgF/RNase H-like domain"/>
    <property type="match status" value="1"/>
</dbReference>
<reference evidence="6" key="2">
    <citation type="submission" date="2023-02" db="EMBL/GenBank/DDBJ databases">
        <authorList>
            <person name="Swenson N.G."/>
            <person name="Wegrzyn J.L."/>
            <person name="Mcevoy S.L."/>
        </authorList>
    </citation>
    <scope>NUCLEOTIDE SEQUENCE</scope>
    <source>
        <strain evidence="6">91603</strain>
        <tissue evidence="6">Leaf</tissue>
    </source>
</reference>
<dbReference type="PANTHER" id="PTHR33317:SF1">
    <property type="entry name" value="POLYNUCLEOTIDYL TRANSFERASE, RIBONUCLEASE H-LIKE SUPERFAMILY PROTEIN"/>
    <property type="match status" value="1"/>
</dbReference>
<keyword evidence="7" id="KW-1185">Reference proteome</keyword>
<keyword evidence="4" id="KW-0378">Hydrolase</keyword>
<dbReference type="HAMAP" id="MF_00651">
    <property type="entry name" value="Nuclease_YqgF"/>
    <property type="match status" value="1"/>
</dbReference>
<protein>
    <recommendedName>
        <fullName evidence="5">YqgF/RNase H-like domain-containing protein</fullName>
    </recommendedName>
</protein>
<reference evidence="6" key="1">
    <citation type="journal article" date="2022" name="Plant J.">
        <title>Strategies of tolerance reflected in two North American maple genomes.</title>
        <authorList>
            <person name="McEvoy S.L."/>
            <person name="Sezen U.U."/>
            <person name="Trouern-Trend A."/>
            <person name="McMahon S.M."/>
            <person name="Schaberg P.G."/>
            <person name="Yang J."/>
            <person name="Wegrzyn J.L."/>
            <person name="Swenson N.G."/>
        </authorList>
    </citation>
    <scope>NUCLEOTIDE SEQUENCE</scope>
    <source>
        <strain evidence="6">91603</strain>
    </source>
</reference>
<dbReference type="AlphaFoldDB" id="A0AAD5NUZ6"/>
<dbReference type="Proteomes" id="UP001064489">
    <property type="component" value="Chromosome 3"/>
</dbReference>
<organism evidence="6 7">
    <name type="scientific">Acer negundo</name>
    <name type="common">Box elder</name>
    <dbReference type="NCBI Taxonomy" id="4023"/>
    <lineage>
        <taxon>Eukaryota</taxon>
        <taxon>Viridiplantae</taxon>
        <taxon>Streptophyta</taxon>
        <taxon>Embryophyta</taxon>
        <taxon>Tracheophyta</taxon>
        <taxon>Spermatophyta</taxon>
        <taxon>Magnoliopsida</taxon>
        <taxon>eudicotyledons</taxon>
        <taxon>Gunneridae</taxon>
        <taxon>Pentapetalae</taxon>
        <taxon>rosids</taxon>
        <taxon>malvids</taxon>
        <taxon>Sapindales</taxon>
        <taxon>Sapindaceae</taxon>
        <taxon>Hippocastanoideae</taxon>
        <taxon>Acereae</taxon>
        <taxon>Acer</taxon>
    </lineage>
</organism>
<dbReference type="InterPro" id="IPR005227">
    <property type="entry name" value="YqgF"/>
</dbReference>
<evidence type="ECO:0000256" key="2">
    <source>
        <dbReference type="ARBA" id="ARBA00022517"/>
    </source>
</evidence>
<accession>A0AAD5NUZ6</accession>
<dbReference type="FunFam" id="3.30.420.140:FF:000008">
    <property type="entry name" value="Putative pre-16S rRNA nuclease"/>
    <property type="match status" value="1"/>
</dbReference>
<dbReference type="PANTHER" id="PTHR33317">
    <property type="entry name" value="POLYNUCLEOTIDYL TRANSFERASE, RIBONUCLEASE H-LIKE SUPERFAMILY PROTEIN"/>
    <property type="match status" value="1"/>
</dbReference>
<evidence type="ECO:0000256" key="1">
    <source>
        <dbReference type="ARBA" id="ARBA00022490"/>
    </source>
</evidence>
<dbReference type="Pfam" id="PF03652">
    <property type="entry name" value="RuvX"/>
    <property type="match status" value="1"/>
</dbReference>
<dbReference type="NCBIfam" id="TIGR00250">
    <property type="entry name" value="RNAse_H_YqgF"/>
    <property type="match status" value="1"/>
</dbReference>
<keyword evidence="1" id="KW-0963">Cytoplasm</keyword>
<feature type="domain" description="YqgF/RNase H-like" evidence="5">
    <location>
        <begin position="22"/>
        <end position="126"/>
    </location>
</feature>
<dbReference type="EMBL" id="JAJSOW010000100">
    <property type="protein sequence ID" value="KAI9185356.1"/>
    <property type="molecule type" value="Genomic_DNA"/>
</dbReference>